<accession>A0A7X0MKQ6</accession>
<reference evidence="1 2" key="1">
    <citation type="submission" date="2020-08" db="EMBL/GenBank/DDBJ databases">
        <title>Genomic Encyclopedia of Type Strains, Phase IV (KMG-V): Genome sequencing to study the core and pangenomes of soil and plant-associated prokaryotes.</title>
        <authorList>
            <person name="Whitman W."/>
        </authorList>
    </citation>
    <scope>NUCLEOTIDE SEQUENCE [LARGE SCALE GENOMIC DNA]</scope>
    <source>
        <strain evidence="1 2">M2T3</strain>
    </source>
</reference>
<evidence type="ECO:0000313" key="1">
    <source>
        <dbReference type="EMBL" id="MBB6500703.1"/>
    </source>
</evidence>
<comment type="caution">
    <text evidence="1">The sequence shown here is derived from an EMBL/GenBank/DDBJ whole genome shotgun (WGS) entry which is preliminary data.</text>
</comment>
<evidence type="ECO:0000313" key="2">
    <source>
        <dbReference type="Proteomes" id="UP000521017"/>
    </source>
</evidence>
<sequence length="257" mass="29409">MATNHGKYLRGALGPVVYKRYRNKQVVTIKRGRGTVKQTANSQRSSSTFGLSSKLGGKLRYILDNDISGLQDGEMANRMTTIFNLMLSDCRDPKTRVFSFKEYSFRRLADFEFNINSPLRNYLEIKPETTIANGKMQVVFPVLENPPRLKFPEESSSCRMTVSLALFRLKEGKHISTSQSQRIVFDREKPELGGQTFTFEVPDGCLCVVSMFLDYRTYSVPLNHKKFSPAAVLDAFVTPGVYKANDRRNWMYMDTEF</sequence>
<dbReference type="Proteomes" id="UP000521017">
    <property type="component" value="Unassembled WGS sequence"/>
</dbReference>
<protein>
    <submittedName>
        <fullName evidence="1">Uncharacterized protein</fullName>
    </submittedName>
</protein>
<organism evidence="1 2">
    <name type="scientific">Pedobacter cryoconitis</name>
    <dbReference type="NCBI Taxonomy" id="188932"/>
    <lineage>
        <taxon>Bacteria</taxon>
        <taxon>Pseudomonadati</taxon>
        <taxon>Bacteroidota</taxon>
        <taxon>Sphingobacteriia</taxon>
        <taxon>Sphingobacteriales</taxon>
        <taxon>Sphingobacteriaceae</taxon>
        <taxon>Pedobacter</taxon>
    </lineage>
</organism>
<dbReference type="EMBL" id="JACHCC010000007">
    <property type="protein sequence ID" value="MBB6500703.1"/>
    <property type="molecule type" value="Genomic_DNA"/>
</dbReference>
<gene>
    <name evidence="1" type="ORF">HDF25_002862</name>
</gene>
<dbReference type="AlphaFoldDB" id="A0A7X0MKQ6"/>
<dbReference type="RefSeq" id="WP_184625757.1">
    <property type="nucleotide sequence ID" value="NZ_JACHCC010000007.1"/>
</dbReference>
<proteinExistence type="predicted"/>
<name>A0A7X0MKQ6_9SPHI</name>